<accession>A0A1Y1VYY0</accession>
<dbReference type="Pfam" id="PF17867">
    <property type="entry name" value="AAA_lid_7"/>
    <property type="match status" value="3"/>
</dbReference>
<dbReference type="InterPro" id="IPR003593">
    <property type="entry name" value="AAA+_ATPase"/>
</dbReference>
<dbReference type="PANTHER" id="PTHR48103:SF2">
    <property type="entry name" value="MIDASIN"/>
    <property type="match status" value="1"/>
</dbReference>
<evidence type="ECO:0000259" key="10">
    <source>
        <dbReference type="SMART" id="SM00382"/>
    </source>
</evidence>
<evidence type="ECO:0000313" key="11">
    <source>
        <dbReference type="EMBL" id="ORX66470.1"/>
    </source>
</evidence>
<evidence type="ECO:0000256" key="3">
    <source>
        <dbReference type="ARBA" id="ARBA00007188"/>
    </source>
</evidence>
<proteinExistence type="inferred from homology"/>
<dbReference type="Pfam" id="PF21108">
    <property type="entry name" value="MDN1_4th"/>
    <property type="match status" value="1"/>
</dbReference>
<evidence type="ECO:0000256" key="7">
    <source>
        <dbReference type="ARBA" id="ARBA00023186"/>
    </source>
</evidence>
<dbReference type="RefSeq" id="XP_040740458.1">
    <property type="nucleotide sequence ID" value="XM_040884982.1"/>
</dbReference>
<feature type="domain" description="AAA+ ATPase" evidence="10">
    <location>
        <begin position="587"/>
        <end position="841"/>
    </location>
</feature>
<dbReference type="STRING" id="61395.A0A1Y1VYY0"/>
<sequence length="2203" mass="244762">MDSVRLGEGVEWTDGQFTILVAMVFRPILVDLVARWTLAEAPVSVFHQISTHMDKQQAQVCVAYAAGILLATAPQVKSLVMAYFQNSTAASILDHGAASQNTSTIQQSLVVVFRLLRRLPEVISGIDLWDWATPLTALMAPEYPQMIRLLACECLCLVSAYSDHGRAELLGKLNLDSEFVAQILTHLVYGENQFDRKAANDMVAHNKENLDLGLWQPIPSTEHPWIDDSALSSCVANVGGVFLHSQKSARLSADLVLTPTVTQNIHGMALATSRGEPVLLQGPIGSGKTSLVEWVAKRTGNELVTIHLSSNMDAKVLLGNYVTTQKAGDFEWRSGLLTTAVSEGKWILIEDIDLAPSDVIQTLVPLLESRTLFVANRGESIPAHIQFRLFATLSTHGRASQRAGMDGLLGSSIWTRLEISSLESEMPQIIEGVFPNLAQHAGLLAQSFNQVAEIISGQGSVSSASRSAMALSMSDLIKWCTRLSKFFDSDKFLLFHEAVDTFTMKESDYDKWRVLVHRIGSVFGISKQRVDLYIDQHNPGVTATGKTLKVGRATLEIDTSASMDRMPFADTHHSRCLIERIATCVQLAEPALLSGETGTGKTTVVQHLATLAGRSLAVFNLSQQSDSSDLLGGFRPVDISLLALRLRESFDSLFGRTVSVRKNAAFLDKLRMAHGKKEWKRLVTMYKSAIKMARQVIAKAREAGSGDDDSAPKKRQKLSADNVRQLDQEWTEFETSVEDFNGLKSARMVFSFVEGALVKAARTGGWILLDEINLATAETLACLGGLLQKEKYLLLAETGTRIPCHPGFRLFACMNPSNDVGKRDLPPGLRSSFTEFFVHPPDNNNDDLMSIIRTHLPNNVPPMVCHRVIDFYRSAKKLAAEHKLVDGANQKPHYSLRTLTRSLTYARQNALAYSLKRALFDGLFMTFVTQLENTTQALLTAELFKVFSGDNMKQLLNQVPQARSSDAVLVQSFWLPTLDSDKCEEDTSYVLTSSVVTKIKSLARAVMCGRYPVLIQGPTSAGKTSMVQYLARKTGHKFVRINNHEHTDLQEYLGSYTSVDGKLVFEEGLLVKALRHGHWLVLDELNLAPSDVLEALNRLLDDNRELVIPETQEVVRPHPHFMLFATQNPAGLYGGRKALSRAFRNRFVELHFDDIPEKELQQIIVDSCKVPPTHAKLLVDVYRNLTQVRAQTRIFEASHGFITLRDLFRWANRHATTKQELAEHGYMLIAERVRNDEEKSVVRRAIEKAFYSKLSDEPSHANVHRGIDVEGLYSEKRLREMPEFQMYEKVKGMSTIAWTKAMRRLFILTALCLRFHEPVLLVGETGCGKTTVCQMLAEAKSQLLHIVNCHQNTESSDILGGQRPGGRLEEAYELMTRSQDLFAWHDGPLVQAMKQGDMFLMDELNLADDSVLERLNSVLEPSRTLVLAEQIGAAALVGADGFEFVATMNPGGDYGKRELSPALRNRFTELWAPTTTDSDDLAMILDKRLAGVPDAAACTRVILEFVKYLDSELRVLQHPLSLRDYLFWAEFISKTHSLMDSRSSVVHGACLVLLDSVGTQGSIFNTTTRSPAAIKAECVDRLREMVEWGAASGGYELGVVPARTLIADHGLDLMSMVTHTTSPHPSVGVAPFLVAEGSLESSSGGFALHAPTTFDNLVKILRAMQVGKPLLLEGSPGVGKTTLVSTLAKLAGHRLVRINLSDQTDLIDLFGTDLPVDDGFAWCDAPFLQALKQGDWVLLDEINLASQSVLEGLNSCLDHRGTVYISELDREFTLSPGFRLFAAQNPLGQGGGRKGLPRSFVNRFTQVYMDELTRDDLQIICDNIYNHHASIERVLEFNWRMHSATMVKRLFGSSGSPWEFNLRDVSRFMELALARSPLEQSPKPVDEFIEMLYVHRMRTHQDRVQVIDLYNDVFGAKLALSTPSLHITEQMLQVGNAVLPRRTENARITRLRSLHSQLPYMESLMKCIEMRWMAIMVGPAGSGKTSLVRWLANATGNKLVEFSMNSGVDTSEILGGFEQVDMQRHHLALVRKIGKLVNLAVFASSYQNTKQLAQLCSVYHATRHCTRAQDLCALVEQIAALANVTDELFVRLLSEIQAEMADFAALEVAGKFEWVDGILVDALLNGHWLLIDRANLCSASVLDRLNGLLEPNGVLYVNEDPKRQDAIVPHDNFRIIMAVDPQYGELSRAMRNRGIEICVLPSE</sequence>
<dbReference type="InterPro" id="IPR040848">
    <property type="entry name" value="AAA_lid_7"/>
</dbReference>
<dbReference type="PANTHER" id="PTHR48103">
    <property type="entry name" value="MIDASIN-RELATED"/>
    <property type="match status" value="1"/>
</dbReference>
<evidence type="ECO:0000256" key="5">
    <source>
        <dbReference type="ARBA" id="ARBA00022741"/>
    </source>
</evidence>
<name>A0A1Y1VYY0_9FUNG</name>
<feature type="region of interest" description="Disordered" evidence="9">
    <location>
        <begin position="701"/>
        <end position="722"/>
    </location>
</feature>
<feature type="non-terminal residue" evidence="11">
    <location>
        <position position="2203"/>
    </location>
</feature>
<evidence type="ECO:0000256" key="4">
    <source>
        <dbReference type="ARBA" id="ARBA00017143"/>
    </source>
</evidence>
<keyword evidence="7" id="KW-0143">Chaperone</keyword>
<gene>
    <name evidence="11" type="ORF">DL89DRAFT_238134</name>
</gene>
<organism evidence="11 12">
    <name type="scientific">Linderina pennispora</name>
    <dbReference type="NCBI Taxonomy" id="61395"/>
    <lineage>
        <taxon>Eukaryota</taxon>
        <taxon>Fungi</taxon>
        <taxon>Fungi incertae sedis</taxon>
        <taxon>Zoopagomycota</taxon>
        <taxon>Kickxellomycotina</taxon>
        <taxon>Kickxellomycetes</taxon>
        <taxon>Kickxellales</taxon>
        <taxon>Kickxellaceae</taxon>
        <taxon>Linderina</taxon>
    </lineage>
</organism>
<keyword evidence="11" id="KW-0378">Hydrolase</keyword>
<comment type="similarity">
    <text evidence="3">Belongs to the midasin family.</text>
</comment>
<dbReference type="FunFam" id="3.40.50.300:FF:001384">
    <property type="entry name" value="Midasin"/>
    <property type="match status" value="1"/>
</dbReference>
<dbReference type="InterPro" id="IPR011704">
    <property type="entry name" value="ATPase_dyneun-rel_AAA"/>
</dbReference>
<dbReference type="GO" id="GO:0030687">
    <property type="term" value="C:preribosome, large subunit precursor"/>
    <property type="evidence" value="ECO:0007669"/>
    <property type="project" value="TreeGrafter"/>
</dbReference>
<keyword evidence="8" id="KW-0539">Nucleus</keyword>
<evidence type="ECO:0000256" key="6">
    <source>
        <dbReference type="ARBA" id="ARBA00022840"/>
    </source>
</evidence>
<dbReference type="CDD" id="cd00009">
    <property type="entry name" value="AAA"/>
    <property type="match status" value="3"/>
</dbReference>
<feature type="domain" description="AAA+ ATPase" evidence="10">
    <location>
        <begin position="1315"/>
        <end position="1477"/>
    </location>
</feature>
<keyword evidence="6" id="KW-0067">ATP-binding</keyword>
<evidence type="ECO:0000256" key="9">
    <source>
        <dbReference type="SAM" id="MobiDB-lite"/>
    </source>
</evidence>
<dbReference type="Pfam" id="PF07728">
    <property type="entry name" value="AAA_5"/>
    <property type="match status" value="8"/>
</dbReference>
<dbReference type="InterPro" id="IPR041190">
    <property type="entry name" value="Midasin_AAA_lid_5"/>
</dbReference>
<comment type="caution">
    <text evidence="11">The sequence shown here is derived from an EMBL/GenBank/DDBJ whole genome shotgun (WGS) entry which is preliminary data.</text>
</comment>
<feature type="domain" description="AAA+ ATPase" evidence="10">
    <location>
        <begin position="1009"/>
        <end position="1153"/>
    </location>
</feature>
<dbReference type="FunFam" id="3.40.50.300:FF:000142">
    <property type="entry name" value="Midasin"/>
    <property type="match status" value="1"/>
</dbReference>
<feature type="domain" description="AAA+ ATPase" evidence="10">
    <location>
        <begin position="274"/>
        <end position="395"/>
    </location>
</feature>
<evidence type="ECO:0000256" key="8">
    <source>
        <dbReference type="ARBA" id="ARBA00023242"/>
    </source>
</evidence>
<evidence type="ECO:0000313" key="12">
    <source>
        <dbReference type="Proteomes" id="UP000193922"/>
    </source>
</evidence>
<dbReference type="SUPFAM" id="SSF52540">
    <property type="entry name" value="P-loop containing nucleoside triphosphate hydrolases"/>
    <property type="match status" value="6"/>
</dbReference>
<reference evidence="11 12" key="1">
    <citation type="submission" date="2016-07" db="EMBL/GenBank/DDBJ databases">
        <title>Pervasive Adenine N6-methylation of Active Genes in Fungi.</title>
        <authorList>
            <consortium name="DOE Joint Genome Institute"/>
            <person name="Mondo S.J."/>
            <person name="Dannebaum R.O."/>
            <person name="Kuo R.C."/>
            <person name="Labutti K."/>
            <person name="Haridas S."/>
            <person name="Kuo A."/>
            <person name="Salamov A."/>
            <person name="Ahrendt S.R."/>
            <person name="Lipzen A."/>
            <person name="Sullivan W."/>
            <person name="Andreopoulos W.B."/>
            <person name="Clum A."/>
            <person name="Lindquist E."/>
            <person name="Daum C."/>
            <person name="Ramamoorthy G.K."/>
            <person name="Gryganskyi A."/>
            <person name="Culley D."/>
            <person name="Magnuson J.K."/>
            <person name="James T.Y."/>
            <person name="O'Malley M.A."/>
            <person name="Stajich J.E."/>
            <person name="Spatafora J.W."/>
            <person name="Visel A."/>
            <person name="Grigoriev I.V."/>
        </authorList>
    </citation>
    <scope>NUCLEOTIDE SEQUENCE [LARGE SCALE GENOMIC DNA]</scope>
    <source>
        <strain evidence="11 12">ATCC 12442</strain>
    </source>
</reference>
<dbReference type="GO" id="GO:0016887">
    <property type="term" value="F:ATP hydrolysis activity"/>
    <property type="evidence" value="ECO:0007669"/>
    <property type="project" value="InterPro"/>
</dbReference>
<dbReference type="EMBL" id="MCFD01000015">
    <property type="protein sequence ID" value="ORX66470.1"/>
    <property type="molecule type" value="Genomic_DNA"/>
</dbReference>
<protein>
    <recommendedName>
        <fullName evidence="4">Midasin</fullName>
    </recommendedName>
</protein>
<keyword evidence="12" id="KW-1185">Reference proteome</keyword>
<dbReference type="FunFam" id="3.40.50.300:FF:000582">
    <property type="entry name" value="Midasin"/>
    <property type="match status" value="1"/>
</dbReference>
<dbReference type="InterPro" id="IPR027417">
    <property type="entry name" value="P-loop_NTPase"/>
</dbReference>
<dbReference type="GO" id="GO:0005730">
    <property type="term" value="C:nucleolus"/>
    <property type="evidence" value="ECO:0007669"/>
    <property type="project" value="UniProtKB-SubCell"/>
</dbReference>
<dbReference type="GO" id="GO:0000055">
    <property type="term" value="P:ribosomal large subunit export from nucleus"/>
    <property type="evidence" value="ECO:0007669"/>
    <property type="project" value="TreeGrafter"/>
</dbReference>
<dbReference type="Proteomes" id="UP000193922">
    <property type="component" value="Unassembled WGS sequence"/>
</dbReference>
<dbReference type="GO" id="GO:0000027">
    <property type="term" value="P:ribosomal large subunit assembly"/>
    <property type="evidence" value="ECO:0007669"/>
    <property type="project" value="TreeGrafter"/>
</dbReference>
<dbReference type="Gene3D" id="3.40.50.300">
    <property type="entry name" value="P-loop containing nucleotide triphosphate hydrolases"/>
    <property type="match status" value="6"/>
</dbReference>
<dbReference type="Pfam" id="PF17865">
    <property type="entry name" value="AAA_lid_5"/>
    <property type="match status" value="1"/>
</dbReference>
<comment type="subcellular location">
    <subcellularLocation>
        <location evidence="1">Nucleus</location>
        <location evidence="1">Nucleolus</location>
    </subcellularLocation>
    <subcellularLocation>
        <location evidence="2">Nucleus</location>
        <location evidence="2">Nucleoplasm</location>
    </subcellularLocation>
</comment>
<dbReference type="FunFam" id="3.40.50.300:FF:004102">
    <property type="entry name" value="Uncharacterized protein"/>
    <property type="match status" value="1"/>
</dbReference>
<dbReference type="OrthoDB" id="5186at2759"/>
<dbReference type="GO" id="GO:0005654">
    <property type="term" value="C:nucleoplasm"/>
    <property type="evidence" value="ECO:0007669"/>
    <property type="project" value="UniProtKB-SubCell"/>
</dbReference>
<evidence type="ECO:0000256" key="1">
    <source>
        <dbReference type="ARBA" id="ARBA00004604"/>
    </source>
</evidence>
<dbReference type="GeneID" id="63801630"/>
<dbReference type="InterPro" id="IPR048617">
    <property type="entry name" value="MDN1_AAA_lid_4"/>
</dbReference>
<evidence type="ECO:0000256" key="2">
    <source>
        <dbReference type="ARBA" id="ARBA00004642"/>
    </source>
</evidence>
<dbReference type="SMART" id="SM00382">
    <property type="entry name" value="AAA"/>
    <property type="match status" value="5"/>
</dbReference>
<dbReference type="GO" id="GO:0005524">
    <property type="term" value="F:ATP binding"/>
    <property type="evidence" value="ECO:0007669"/>
    <property type="project" value="UniProtKB-KW"/>
</dbReference>
<keyword evidence="5" id="KW-0547">Nucleotide-binding</keyword>
<feature type="domain" description="AAA+ ATPase" evidence="10">
    <location>
        <begin position="1666"/>
        <end position="1814"/>
    </location>
</feature>